<evidence type="ECO:0000256" key="1">
    <source>
        <dbReference type="ARBA" id="ARBA00012368"/>
    </source>
</evidence>
<comment type="caution">
    <text evidence="8">The sequence shown here is derived from an EMBL/GenBank/DDBJ whole genome shotgun (WGS) entry which is preliminary data.</text>
</comment>
<gene>
    <name evidence="8" type="ORF">CCMP2556_LOCUS5882</name>
</gene>
<evidence type="ECO:0000313" key="9">
    <source>
        <dbReference type="Proteomes" id="UP001642484"/>
    </source>
</evidence>
<dbReference type="InterPro" id="IPR001711">
    <property type="entry name" value="PLipase_C_Pinositol-sp_Y"/>
</dbReference>
<keyword evidence="2 5" id="KW-0378">Hydrolase</keyword>
<dbReference type="Pfam" id="PF00387">
    <property type="entry name" value="PI-PLC-Y"/>
    <property type="match status" value="1"/>
</dbReference>
<feature type="compositionally biased region" description="Basic and acidic residues" evidence="6">
    <location>
        <begin position="164"/>
        <end position="174"/>
    </location>
</feature>
<feature type="domain" description="PI-PLC Y-box" evidence="7">
    <location>
        <begin position="613"/>
        <end position="704"/>
    </location>
</feature>
<feature type="region of interest" description="Disordered" evidence="6">
    <location>
        <begin position="161"/>
        <end position="186"/>
    </location>
</feature>
<proteinExistence type="predicted"/>
<sequence length="867" mass="94685">MARKYAREQPDPHEIDLYEKLLSREGLACGVLDPDFADPLDGKLTLERGFRYTLQLDCEDESLNLCRVVGSMRCEPRDGVSGFGFALLEADLPGQKGSSQEIRVLVFAEECNRNALLALLEHLTDHRSFRRRGASLLAWLPTGCMAGCLSGCVGRGKAPGLPHEFSDNSPRLRSESSFARHRPEKEAASAHLEGLKAYARQLWDRQTVTGSLRKSGSLGDLSTALRQYSRRKETKDTKESKDTKEARSSTPAGKDKDNKLPANDCAVLLHRLLLEMDPSGDGQAVAGFELFRLSTSFEEFWDVLQSMLLIDALLAEPKLQSRFGDTGTPVMTLEKWSWFLVQVQNEERAVVEAAASQLKAMEEPYVDSGQLTIAGLSVNLCVQKNSAIRPDLCEKSCEMDRPISDYWISTAHHVILETVEADVPHPPSSPVAEEGNMLEPFLQLLQDGCRCFSLALVESTELQDKTKLQVVLQKKRVSFADVLELLAAVGFRMSEYPILLVLSLHQLVSPTQRGEVAELVYDKLGERLWRSSRDLPSPEEAKNHVVVVLAPNCDVDPGLESPTAQRGGVNSTVEESEVMEAWQEAAKNFTVWCGQVFDRTFAQKLPGENSVGFLPSDELRSLAEFKQQSMLEYHRQYLSLSFPVAPRQAPVNYNPAAAWSCGVQMAALTLGCGGSGCDGAVLAHTGLFSLNGGCGYVLKPAFLRNSSGAQAAAQPKPIYLEVRLVAARAVPGIDAPLPKGPVVLSASIWGAPTDCARQDYHPVKATGLVICWPDAAGLGFNVASPHAAILVVELFELDQKGGYRRVAFSAAAVHGLRQGLRWLPLLSPRGGRRATSHGALSGMLAHITLVEGGRRASLQRATPLGLQ</sequence>
<keyword evidence="9" id="KW-1185">Reference proteome</keyword>
<evidence type="ECO:0000256" key="4">
    <source>
        <dbReference type="ARBA" id="ARBA00023098"/>
    </source>
</evidence>
<dbReference type="PRINTS" id="PR00390">
    <property type="entry name" value="PHPHLIPASEC"/>
</dbReference>
<organism evidence="8 9">
    <name type="scientific">Durusdinium trenchii</name>
    <dbReference type="NCBI Taxonomy" id="1381693"/>
    <lineage>
        <taxon>Eukaryota</taxon>
        <taxon>Sar</taxon>
        <taxon>Alveolata</taxon>
        <taxon>Dinophyceae</taxon>
        <taxon>Suessiales</taxon>
        <taxon>Symbiodiniaceae</taxon>
        <taxon>Durusdinium</taxon>
    </lineage>
</organism>
<dbReference type="Proteomes" id="UP001642484">
    <property type="component" value="Unassembled WGS sequence"/>
</dbReference>
<dbReference type="SMART" id="SM00149">
    <property type="entry name" value="PLCYc"/>
    <property type="match status" value="1"/>
</dbReference>
<dbReference type="InterPro" id="IPR001192">
    <property type="entry name" value="PI-PLC_fam"/>
</dbReference>
<feature type="region of interest" description="Disordered" evidence="6">
    <location>
        <begin position="225"/>
        <end position="260"/>
    </location>
</feature>
<dbReference type="PROSITE" id="PS50008">
    <property type="entry name" value="PIPLC_Y_DOMAIN"/>
    <property type="match status" value="1"/>
</dbReference>
<dbReference type="InterPro" id="IPR017946">
    <property type="entry name" value="PLC-like_Pdiesterase_TIM-brl"/>
</dbReference>
<evidence type="ECO:0000256" key="3">
    <source>
        <dbReference type="ARBA" id="ARBA00022963"/>
    </source>
</evidence>
<dbReference type="PANTHER" id="PTHR10336:SF36">
    <property type="entry name" value="1-PHOSPHATIDYLINOSITOL 4,5-BISPHOSPHATE PHOSPHODIESTERASE BETA-4"/>
    <property type="match status" value="1"/>
</dbReference>
<accession>A0ABP0IBN4</accession>
<dbReference type="EC" id="3.1.4.11" evidence="1 5"/>
<dbReference type="PROSITE" id="PS50007">
    <property type="entry name" value="PIPLC_X_DOMAIN"/>
    <property type="match status" value="1"/>
</dbReference>
<dbReference type="SUPFAM" id="SSF51695">
    <property type="entry name" value="PLC-like phosphodiesterases"/>
    <property type="match status" value="1"/>
</dbReference>
<reference evidence="8 9" key="1">
    <citation type="submission" date="2024-02" db="EMBL/GenBank/DDBJ databases">
        <authorList>
            <person name="Chen Y."/>
            <person name="Shah S."/>
            <person name="Dougan E. K."/>
            <person name="Thang M."/>
            <person name="Chan C."/>
        </authorList>
    </citation>
    <scope>NUCLEOTIDE SEQUENCE [LARGE SCALE GENOMIC DNA]</scope>
</reference>
<feature type="compositionally biased region" description="Basic and acidic residues" evidence="6">
    <location>
        <begin position="230"/>
        <end position="259"/>
    </location>
</feature>
<evidence type="ECO:0000256" key="6">
    <source>
        <dbReference type="SAM" id="MobiDB-lite"/>
    </source>
</evidence>
<dbReference type="InterPro" id="IPR000909">
    <property type="entry name" value="PLipase_C_PInositol-sp_X_dom"/>
</dbReference>
<evidence type="ECO:0000256" key="2">
    <source>
        <dbReference type="ARBA" id="ARBA00022801"/>
    </source>
</evidence>
<dbReference type="Pfam" id="PF00388">
    <property type="entry name" value="PI-PLC-X"/>
    <property type="match status" value="1"/>
</dbReference>
<name>A0ABP0IBN4_9DINO</name>
<keyword evidence="3 5" id="KW-0442">Lipid degradation</keyword>
<dbReference type="EMBL" id="CAXAMN010002514">
    <property type="protein sequence ID" value="CAK8999987.1"/>
    <property type="molecule type" value="Genomic_DNA"/>
</dbReference>
<evidence type="ECO:0000313" key="8">
    <source>
        <dbReference type="EMBL" id="CAK8999987.1"/>
    </source>
</evidence>
<keyword evidence="4 5" id="KW-0443">Lipid metabolism</keyword>
<protein>
    <recommendedName>
        <fullName evidence="1 5">Phosphoinositide phospholipase C</fullName>
        <ecNumber evidence="1 5">3.1.4.11</ecNumber>
    </recommendedName>
</protein>
<dbReference type="PANTHER" id="PTHR10336">
    <property type="entry name" value="PHOSPHOINOSITIDE-SPECIFIC PHOSPHOLIPASE C FAMILY PROTEIN"/>
    <property type="match status" value="1"/>
</dbReference>
<evidence type="ECO:0000256" key="5">
    <source>
        <dbReference type="RuleBase" id="RU361133"/>
    </source>
</evidence>
<dbReference type="Gene3D" id="3.20.20.190">
    <property type="entry name" value="Phosphatidylinositol (PI) phosphodiesterase"/>
    <property type="match status" value="1"/>
</dbReference>
<comment type="catalytic activity">
    <reaction evidence="5">
        <text>a 1,2-diacyl-sn-glycero-3-phospho-(1D-myo-inositol-4,5-bisphosphate) + H2O = 1D-myo-inositol 1,4,5-trisphosphate + a 1,2-diacyl-sn-glycerol + H(+)</text>
        <dbReference type="Rhea" id="RHEA:33179"/>
        <dbReference type="ChEBI" id="CHEBI:15377"/>
        <dbReference type="ChEBI" id="CHEBI:15378"/>
        <dbReference type="ChEBI" id="CHEBI:17815"/>
        <dbReference type="ChEBI" id="CHEBI:58456"/>
        <dbReference type="ChEBI" id="CHEBI:203600"/>
        <dbReference type="EC" id="3.1.4.11"/>
    </reaction>
</comment>
<dbReference type="SMART" id="SM00148">
    <property type="entry name" value="PLCXc"/>
    <property type="match status" value="1"/>
</dbReference>
<evidence type="ECO:0000259" key="7">
    <source>
        <dbReference type="PROSITE" id="PS50008"/>
    </source>
</evidence>